<sequence>MKRTRRQLLAGSPGIATVAVAGCLERLADVDPDSAAGVDSGPRDTGSGTESDDHIADWAWSGSLPIDSALQYHDPDCGCCHEYVTYLEEHDLAVDVEPVDDLPAVKTDLSVPDEVRSCHTLVLETPDGVDRDHYLVEGHVPLEAIETLYDDQPAADGIAVPGMPRHSPGMGPRGDDPVAVYAFSADGSVLEFDSV</sequence>
<organism evidence="2 3">
    <name type="scientific">Natrarchaeobaculum aegyptiacum</name>
    <dbReference type="NCBI Taxonomy" id="745377"/>
    <lineage>
        <taxon>Archaea</taxon>
        <taxon>Methanobacteriati</taxon>
        <taxon>Methanobacteriota</taxon>
        <taxon>Stenosarchaea group</taxon>
        <taxon>Halobacteria</taxon>
        <taxon>Halobacteriales</taxon>
        <taxon>Natrialbaceae</taxon>
        <taxon>Natrarchaeobaculum</taxon>
    </lineage>
</organism>
<evidence type="ECO:0000256" key="1">
    <source>
        <dbReference type="SAM" id="MobiDB-lite"/>
    </source>
</evidence>
<proteinExistence type="predicted"/>
<dbReference type="GeneID" id="32895457"/>
<accession>A0A2Z2HUT3</accession>
<dbReference type="InterPro" id="IPR006311">
    <property type="entry name" value="TAT_signal"/>
</dbReference>
<keyword evidence="3" id="KW-1185">Reference proteome</keyword>
<dbReference type="Proteomes" id="UP000250088">
    <property type="component" value="Chromosome"/>
</dbReference>
<evidence type="ECO:0000313" key="3">
    <source>
        <dbReference type="Proteomes" id="UP000250088"/>
    </source>
</evidence>
<dbReference type="AlphaFoldDB" id="A0A2Z2HUT3"/>
<name>A0A2Z2HUT3_9EURY</name>
<evidence type="ECO:0000313" key="2">
    <source>
        <dbReference type="EMBL" id="ARS90952.1"/>
    </source>
</evidence>
<feature type="region of interest" description="Disordered" evidence="1">
    <location>
        <begin position="32"/>
        <end position="54"/>
    </location>
</feature>
<dbReference type="EMBL" id="CP019893">
    <property type="protein sequence ID" value="ARS90952.1"/>
    <property type="molecule type" value="Genomic_DNA"/>
</dbReference>
<dbReference type="RefSeq" id="WP_086889317.1">
    <property type="nucleotide sequence ID" value="NZ_CP019893.1"/>
</dbReference>
<evidence type="ECO:0008006" key="4">
    <source>
        <dbReference type="Google" id="ProtNLM"/>
    </source>
</evidence>
<dbReference type="InterPro" id="IPR007332">
    <property type="entry name" value="DUF411"/>
</dbReference>
<dbReference type="Pfam" id="PF04214">
    <property type="entry name" value="DUF411"/>
    <property type="match status" value="1"/>
</dbReference>
<dbReference type="KEGG" id="naj:B1756_15250"/>
<dbReference type="PROSITE" id="PS51318">
    <property type="entry name" value="TAT"/>
    <property type="match status" value="1"/>
</dbReference>
<dbReference type="OrthoDB" id="262137at2157"/>
<dbReference type="PROSITE" id="PS51257">
    <property type="entry name" value="PROKAR_LIPOPROTEIN"/>
    <property type="match status" value="1"/>
</dbReference>
<protein>
    <recommendedName>
        <fullName evidence="4">Metal-binding protein</fullName>
    </recommendedName>
</protein>
<reference evidence="3" key="1">
    <citation type="submission" date="2017-02" db="EMBL/GenBank/DDBJ databases">
        <title>Natronthermophilus aegyptiacus gen. nov.,sp. nov., an aerobic, extremely halophilic alkalithermophilic archaeon isolated from the athalassohaline Wadi An Natrun, Egypt.</title>
        <authorList>
            <person name="Zhao B."/>
        </authorList>
    </citation>
    <scope>NUCLEOTIDE SEQUENCE [LARGE SCALE GENOMIC DNA]</scope>
    <source>
        <strain evidence="3">JW/NM-HA 15</strain>
    </source>
</reference>
<gene>
    <name evidence="2" type="ORF">B1756_15250</name>
</gene>